<dbReference type="AlphaFoldDB" id="A0A0J6F5M5"/>
<evidence type="ECO:0000256" key="1">
    <source>
        <dbReference type="SAM" id="Coils"/>
    </source>
</evidence>
<evidence type="ECO:0000313" key="2">
    <source>
        <dbReference type="EMBL" id="KMM68216.1"/>
    </source>
</evidence>
<reference evidence="2 3" key="1">
    <citation type="submission" date="2007-06" db="EMBL/GenBank/DDBJ databases">
        <title>The Genome Sequence of Coccidioides posadasii RMSCC_3488.</title>
        <authorList>
            <consortium name="Coccidioides Genome Resources Consortium"/>
            <consortium name="The Broad Institute Genome Sequencing Platform"/>
            <person name="Henn M.R."/>
            <person name="Sykes S."/>
            <person name="Young S."/>
            <person name="Jaffe D."/>
            <person name="Berlin A."/>
            <person name="Alvarez P."/>
            <person name="Butler J."/>
            <person name="Gnerre S."/>
            <person name="Grabherr M."/>
            <person name="Mauceli E."/>
            <person name="Brockman W."/>
            <person name="Kodira C."/>
            <person name="Alvarado L."/>
            <person name="Zeng Q."/>
            <person name="Crawford M."/>
            <person name="Antoine C."/>
            <person name="Devon K."/>
            <person name="Galgiani J."/>
            <person name="Orsborn K."/>
            <person name="Lewis M.L."/>
            <person name="Nusbaum C."/>
            <person name="Galagan J."/>
            <person name="Birren B."/>
        </authorList>
    </citation>
    <scope>NUCLEOTIDE SEQUENCE [LARGE SCALE GENOMIC DNA]</scope>
    <source>
        <strain evidence="2 3">RMSCC 3488</strain>
    </source>
</reference>
<sequence>MFLDLRDIPPQAKTSLYYDAPTSSMDIDSLLDLEETFYAEGYELGFKDGEVAGYNEGCVFAVENGFEKFQEMGRLYGKGIIWAKRLPGNHGLLHASKSLNGAAEGAEAVSTNTPDRDDVHLPDLPPNPRLEKHLAAFLSLVDPLTLSMENAEEAVAEFDERLKKATAKAKIIEKLLGETSTSLGHARQGVGSDNIEDIGALPPRIIQED</sequence>
<dbReference type="InterPro" id="IPR052436">
    <property type="entry name" value="LTO1_adapter"/>
</dbReference>
<proteinExistence type="predicted"/>
<dbReference type="EMBL" id="DS268110">
    <property type="protein sequence ID" value="KMM68216.1"/>
    <property type="molecule type" value="Genomic_DNA"/>
</dbReference>
<feature type="coiled-coil region" evidence="1">
    <location>
        <begin position="148"/>
        <end position="175"/>
    </location>
</feature>
<accession>A0A0J6F5M5</accession>
<evidence type="ECO:0000313" key="3">
    <source>
        <dbReference type="Proteomes" id="UP000054567"/>
    </source>
</evidence>
<dbReference type="PANTHER" id="PTHR28532:SF1">
    <property type="entry name" value="ORAL CANCER OVEREXPRESSED 1"/>
    <property type="match status" value="1"/>
</dbReference>
<reference evidence="3" key="2">
    <citation type="journal article" date="2009" name="Genome Res.">
        <title>Comparative genomic analyses of the human fungal pathogens Coccidioides and their relatives.</title>
        <authorList>
            <person name="Sharpton T.J."/>
            <person name="Stajich J.E."/>
            <person name="Rounsley S.D."/>
            <person name="Gardner M.J."/>
            <person name="Wortman J.R."/>
            <person name="Jordar V.S."/>
            <person name="Maiti R."/>
            <person name="Kodira C.D."/>
            <person name="Neafsey D.E."/>
            <person name="Zeng Q."/>
            <person name="Hung C.-Y."/>
            <person name="McMahan C."/>
            <person name="Muszewska A."/>
            <person name="Grynberg M."/>
            <person name="Mandel M.A."/>
            <person name="Kellner E.M."/>
            <person name="Barker B.M."/>
            <person name="Galgiani J.N."/>
            <person name="Orbach M.J."/>
            <person name="Kirkland T.N."/>
            <person name="Cole G.T."/>
            <person name="Henn M.R."/>
            <person name="Birren B.W."/>
            <person name="Taylor J.W."/>
        </authorList>
    </citation>
    <scope>NUCLEOTIDE SEQUENCE [LARGE SCALE GENOMIC DNA]</scope>
    <source>
        <strain evidence="3">RMSCC 3488</strain>
    </source>
</reference>
<dbReference type="PANTHER" id="PTHR28532">
    <property type="entry name" value="GEO13458P1"/>
    <property type="match status" value="1"/>
</dbReference>
<organism evidence="2 3">
    <name type="scientific">Coccidioides posadasii RMSCC 3488</name>
    <dbReference type="NCBI Taxonomy" id="454284"/>
    <lineage>
        <taxon>Eukaryota</taxon>
        <taxon>Fungi</taxon>
        <taxon>Dikarya</taxon>
        <taxon>Ascomycota</taxon>
        <taxon>Pezizomycotina</taxon>
        <taxon>Eurotiomycetes</taxon>
        <taxon>Eurotiomycetidae</taxon>
        <taxon>Onygenales</taxon>
        <taxon>Onygenaceae</taxon>
        <taxon>Coccidioides</taxon>
    </lineage>
</organism>
<evidence type="ECO:0008006" key="4">
    <source>
        <dbReference type="Google" id="ProtNLM"/>
    </source>
</evidence>
<dbReference type="VEuPathDB" id="FungiDB:CPAG_04547"/>
<dbReference type="Proteomes" id="UP000054567">
    <property type="component" value="Unassembled WGS sequence"/>
</dbReference>
<keyword evidence="1" id="KW-0175">Coiled coil</keyword>
<reference evidence="3" key="3">
    <citation type="journal article" date="2010" name="Genome Res.">
        <title>Population genomic sequencing of Coccidioides fungi reveals recent hybridization and transposon control.</title>
        <authorList>
            <person name="Neafsey D.E."/>
            <person name="Barker B.M."/>
            <person name="Sharpton T.J."/>
            <person name="Stajich J.E."/>
            <person name="Park D.J."/>
            <person name="Whiston E."/>
            <person name="Hung C.-Y."/>
            <person name="McMahan C."/>
            <person name="White J."/>
            <person name="Sykes S."/>
            <person name="Heiman D."/>
            <person name="Young S."/>
            <person name="Zeng Q."/>
            <person name="Abouelleil A."/>
            <person name="Aftuck L."/>
            <person name="Bessette D."/>
            <person name="Brown A."/>
            <person name="FitzGerald M."/>
            <person name="Lui A."/>
            <person name="Macdonald J.P."/>
            <person name="Priest M."/>
            <person name="Orbach M.J."/>
            <person name="Galgiani J.N."/>
            <person name="Kirkland T.N."/>
            <person name="Cole G.T."/>
            <person name="Birren B.W."/>
            <person name="Henn M.R."/>
            <person name="Taylor J.W."/>
            <person name="Rounsley S.D."/>
        </authorList>
    </citation>
    <scope>NUCLEOTIDE SEQUENCE [LARGE SCALE GENOMIC DNA]</scope>
    <source>
        <strain evidence="3">RMSCC 3488</strain>
    </source>
</reference>
<dbReference type="OrthoDB" id="48036at2759"/>
<protein>
    <recommendedName>
        <fullName evidence="4">Essential protein Yae1 N-terminal domain-containing protein</fullName>
    </recommendedName>
</protein>
<name>A0A0J6F5M5_COCPO</name>
<gene>
    <name evidence="2" type="ORF">CPAG_04547</name>
</gene>